<keyword evidence="4" id="KW-1185">Reference proteome</keyword>
<dbReference type="SMR" id="C5MJA9"/>
<evidence type="ECO:0000259" key="1">
    <source>
        <dbReference type="Pfam" id="PF10373"/>
    </source>
</evidence>
<dbReference type="GO" id="GO:0005697">
    <property type="term" value="C:telomerase holoenzyme complex"/>
    <property type="evidence" value="ECO:0007669"/>
    <property type="project" value="TreeGrafter"/>
</dbReference>
<protein>
    <submittedName>
        <fullName evidence="3">Uncharacterized protein</fullName>
    </submittedName>
</protein>
<evidence type="ECO:0007829" key="6">
    <source>
        <dbReference type="PDB" id="8BH9"/>
    </source>
</evidence>
<reference evidence="5" key="3">
    <citation type="submission" date="2022-10" db="PDB data bank">
        <title>Structure of Est1 from Candida Tropicalis in complex with TLC1 telomerase RNA fragment 444-456.</title>
        <authorList>
            <person name="Rety S."/>
            <person name="Chen W.F."/>
            <person name="Xi X.G."/>
        </authorList>
    </citation>
    <scope>X-RAY CRYSTALLOGRAPHY (2.88 ANGSTROMS) OF 1-530</scope>
</reference>
<dbReference type="KEGG" id="ctp:CTRG_06152"/>
<name>C5MJA9_CANTT</name>
<dbReference type="InterPro" id="IPR018834">
    <property type="entry name" value="DNA/RNA-bd_Est1-type"/>
</dbReference>
<evidence type="ECO:0000259" key="2">
    <source>
        <dbReference type="Pfam" id="PF10374"/>
    </source>
</evidence>
<organism evidence="3 4">
    <name type="scientific">Candida tropicalis (strain ATCC MYA-3404 / T1)</name>
    <name type="common">Yeast</name>
    <dbReference type="NCBI Taxonomy" id="294747"/>
    <lineage>
        <taxon>Eukaryota</taxon>
        <taxon>Fungi</taxon>
        <taxon>Dikarya</taxon>
        <taxon>Ascomycota</taxon>
        <taxon>Saccharomycotina</taxon>
        <taxon>Pichiomycetes</taxon>
        <taxon>Debaryomycetaceae</taxon>
        <taxon>Candida/Lodderomyces clade</taxon>
        <taxon>Candida</taxon>
    </lineage>
</organism>
<dbReference type="STRING" id="294747.C5MJA9"/>
<dbReference type="GeneID" id="8300013"/>
<dbReference type="Proteomes" id="UP000002037">
    <property type="component" value="Unassembled WGS sequence"/>
</dbReference>
<dbReference type="Pfam" id="PF10374">
    <property type="entry name" value="EST1"/>
    <property type="match status" value="1"/>
</dbReference>
<dbReference type="PDB" id="8BH9">
    <property type="method" value="X-ray"/>
    <property type="resolution" value="2.09 A"/>
    <property type="chains" value="A=1-530"/>
</dbReference>
<dbReference type="EMBL" id="GG692405">
    <property type="protein sequence ID" value="EER30368.1"/>
    <property type="molecule type" value="Genomic_DNA"/>
</dbReference>
<dbReference type="GO" id="GO:0070034">
    <property type="term" value="F:telomerase RNA binding"/>
    <property type="evidence" value="ECO:0007669"/>
    <property type="project" value="TreeGrafter"/>
</dbReference>
<proteinExistence type="evidence at protein level"/>
<evidence type="ECO:0000313" key="3">
    <source>
        <dbReference type="EMBL" id="EER30368.1"/>
    </source>
</evidence>
<evidence type="ECO:0007829" key="5">
    <source>
        <dbReference type="PDB" id="8BH8"/>
    </source>
</evidence>
<dbReference type="GO" id="GO:0042162">
    <property type="term" value="F:telomeric DNA binding"/>
    <property type="evidence" value="ECO:0007669"/>
    <property type="project" value="TreeGrafter"/>
</dbReference>
<dbReference type="RefSeq" id="XP_002546674.1">
    <property type="nucleotide sequence ID" value="XM_002546628.1"/>
</dbReference>
<feature type="domain" description="DNA/RNA-binding" evidence="1">
    <location>
        <begin position="226"/>
        <end position="473"/>
    </location>
</feature>
<dbReference type="Pfam" id="PF10373">
    <property type="entry name" value="EST1_DNA_bind"/>
    <property type="match status" value="1"/>
</dbReference>
<evidence type="ECO:0000313" key="4">
    <source>
        <dbReference type="Proteomes" id="UP000002037"/>
    </source>
</evidence>
<keyword evidence="5 6" id="KW-0002">3D-structure</keyword>
<accession>C5MJA9</accession>
<reference evidence="3 4" key="1">
    <citation type="journal article" date="2009" name="Nature">
        <title>Evolution of pathogenicity and sexual reproduction in eight Candida genomes.</title>
        <authorList>
            <person name="Butler G."/>
            <person name="Rasmussen M.D."/>
            <person name="Lin M.F."/>
            <person name="Santos M.A."/>
            <person name="Sakthikumar S."/>
            <person name="Munro C.A."/>
            <person name="Rheinbay E."/>
            <person name="Grabherr M."/>
            <person name="Forche A."/>
            <person name="Reedy J.L."/>
            <person name="Agrafioti I."/>
            <person name="Arnaud M.B."/>
            <person name="Bates S."/>
            <person name="Brown A.J."/>
            <person name="Brunke S."/>
            <person name="Costanzo M.C."/>
            <person name="Fitzpatrick D.A."/>
            <person name="de Groot P.W."/>
            <person name="Harris D."/>
            <person name="Hoyer L.L."/>
            <person name="Hube B."/>
            <person name="Klis F.M."/>
            <person name="Kodira C."/>
            <person name="Lennard N."/>
            <person name="Logue M.E."/>
            <person name="Martin R."/>
            <person name="Neiman A.M."/>
            <person name="Nikolaou E."/>
            <person name="Quail M.A."/>
            <person name="Quinn J."/>
            <person name="Santos M.C."/>
            <person name="Schmitzberger F.F."/>
            <person name="Sherlock G."/>
            <person name="Shah P."/>
            <person name="Silverstein K.A."/>
            <person name="Skrzypek M.S."/>
            <person name="Soll D."/>
            <person name="Staggs R."/>
            <person name="Stansfield I."/>
            <person name="Stumpf M.P."/>
            <person name="Sudbery P.E."/>
            <person name="Srikantha T."/>
            <person name="Zeng Q."/>
            <person name="Berman J."/>
            <person name="Berriman M."/>
            <person name="Heitman J."/>
            <person name="Gow N.A."/>
            <person name="Lorenz M.C."/>
            <person name="Birren B.W."/>
            <person name="Kellis M."/>
            <person name="Cuomo C.A."/>
        </authorList>
    </citation>
    <scope>NUCLEOTIDE SEQUENCE [LARGE SCALE GENOMIC DNA]</scope>
    <source>
        <strain evidence="4">ATCC MYA-3404 / T1</strain>
    </source>
</reference>
<dbReference type="InterPro" id="IPR045153">
    <property type="entry name" value="Est1/Ebs1-like"/>
</dbReference>
<dbReference type="PANTHER" id="PTHR15696">
    <property type="entry name" value="SMG-7 SUPPRESSOR WITH MORPHOLOGICAL EFFECT ON GENITALIA PROTEIN 7"/>
    <property type="match status" value="1"/>
</dbReference>
<dbReference type="PDB" id="8BH8">
    <property type="method" value="X-ray"/>
    <property type="resolution" value="2.88 A"/>
    <property type="chains" value="A=1-530"/>
</dbReference>
<dbReference type="SUPFAM" id="SSF48452">
    <property type="entry name" value="TPR-like"/>
    <property type="match status" value="1"/>
</dbReference>
<gene>
    <name evidence="3" type="ORF">CTRG_06152</name>
</gene>
<dbReference type="AlphaFoldDB" id="C5MJA9"/>
<dbReference type="VEuPathDB" id="FungiDB:CTRG_06152"/>
<dbReference type="HOGENOM" id="CLU_015710_0_0_1"/>
<dbReference type="OrthoDB" id="69928at2759"/>
<dbReference type="PANTHER" id="PTHR15696:SF37">
    <property type="entry name" value="NONSENSE-MEDIATED MRNA DECAY FACTOR EBS1-RELATED"/>
    <property type="match status" value="1"/>
</dbReference>
<feature type="domain" description="Telomerase activating protein Est1-like N-terminal" evidence="2">
    <location>
        <begin position="60"/>
        <end position="193"/>
    </location>
</feature>
<dbReference type="eggNOG" id="KOG2162">
    <property type="taxonomic scope" value="Eukaryota"/>
</dbReference>
<dbReference type="GO" id="GO:0000184">
    <property type="term" value="P:nuclear-transcribed mRNA catabolic process, nonsense-mediated decay"/>
    <property type="evidence" value="ECO:0007669"/>
    <property type="project" value="TreeGrafter"/>
</dbReference>
<dbReference type="InterPro" id="IPR011990">
    <property type="entry name" value="TPR-like_helical_dom_sf"/>
</dbReference>
<dbReference type="InterPro" id="IPR019458">
    <property type="entry name" value="Est1-like_N"/>
</dbReference>
<dbReference type="Gene3D" id="1.25.40.10">
    <property type="entry name" value="Tetratricopeptide repeat domain"/>
    <property type="match status" value="1"/>
</dbReference>
<reference evidence="6" key="2">
    <citation type="submission" date="2022-10" db="PDB data bank">
        <title>Structure of Est1 from Candida Tropicalis in complex with TLC1 telomerase RNA fragment 427-435 / 496-504.</title>
        <authorList>
            <person name="Rety S."/>
            <person name="Chen W.F."/>
            <person name="Xi X.G."/>
        </authorList>
    </citation>
    <scope>X-RAY CRYSTALLOGRAPHY (2.09 ANGSTROMS) OF 1-530</scope>
</reference>
<sequence>MDAIRTYSTQLEEILSRKFSDHSLLLGFNASVQAKIYTWIVNDLDQYSKHPEMEFDAIGVFDKLWTDFHYPIIKFFQQQHAVVFEEQNRELKKCQKEGRPGEFKVRPVEMRKINDNFMKYIKEIYQFYGKLLKYFTTKYKNPNIPDKFLEEFRFTVSGNAIECQDDNFLGHVIHLSHKCCLCLGDMLRNQAFIDTNYVVPCLSNKEFFKFKSSPNKRNHMGSYVKAIQYYNLCIMLIPALSEPYNQIGVIYNSVDDKFNAIYWFLRSHFSRLSEHQLGFANMSAILKKHWFTTALVDIVNGNSERRFSNANVMNVFLVCLLGYIYCPERYKNGPNIVKKIPFSKIETDLFKMISSDFDEQVVLKHLVVMFGIVRLTREDEQRDKLLRFAFRYVEKVLVYLKTGDGLMVLRFILNLLRENAPWLQVFTSRRNCVVYLTAVLKRFASDSTTRPTRMFFFEEDVNFRDCSLIKYQFKDFNDEALFSPYIANMVVGDYSKCDLQDAVDEYVERKRTDAVVVLGKKILSGVQEKKEKKQEKQVTVPATIQDIQSMISKQNKEITMDIGQGLEKMVDQLVADDDDW</sequence>